<evidence type="ECO:0008006" key="4">
    <source>
        <dbReference type="Google" id="ProtNLM"/>
    </source>
</evidence>
<dbReference type="PANTHER" id="PTHR10166">
    <property type="entry name" value="VOLTAGE-DEPENDENT CALCIUM CHANNEL SUBUNIT ALPHA-2/DELTA-RELATED"/>
    <property type="match status" value="1"/>
</dbReference>
<dbReference type="PANTHER" id="PTHR10166:SF66">
    <property type="entry name" value="VWFA AND CACHE DOMAIN-CONTAINING PROTEIN CG16868"/>
    <property type="match status" value="1"/>
</dbReference>
<dbReference type="InterPro" id="IPR051173">
    <property type="entry name" value="Ca_channel_alpha-2/delta"/>
</dbReference>
<reference evidence="2" key="1">
    <citation type="submission" date="2023-06" db="EMBL/GenBank/DDBJ databases">
        <authorList>
            <person name="Delattre M."/>
        </authorList>
    </citation>
    <scope>NUCLEOTIDE SEQUENCE</scope>
    <source>
        <strain evidence="2">AF72</strain>
    </source>
</reference>
<feature type="region of interest" description="Disordered" evidence="1">
    <location>
        <begin position="7"/>
        <end position="29"/>
    </location>
</feature>
<gene>
    <name evidence="2" type="ORF">MSPICULIGERA_LOCUS7787</name>
</gene>
<dbReference type="GO" id="GO:0005245">
    <property type="term" value="F:voltage-gated calcium channel activity"/>
    <property type="evidence" value="ECO:0007669"/>
    <property type="project" value="TreeGrafter"/>
</dbReference>
<keyword evidence="3" id="KW-1185">Reference proteome</keyword>
<protein>
    <recommendedName>
        <fullName evidence="4">VWFA and cache domain-containing protein 1</fullName>
    </recommendedName>
</protein>
<proteinExistence type="predicted"/>
<comment type="caution">
    <text evidence="2">The sequence shown here is derived from an EMBL/GenBank/DDBJ whole genome shotgun (WGS) entry which is preliminary data.</text>
</comment>
<evidence type="ECO:0000256" key="1">
    <source>
        <dbReference type="SAM" id="MobiDB-lite"/>
    </source>
</evidence>
<evidence type="ECO:0000313" key="3">
    <source>
        <dbReference type="Proteomes" id="UP001177023"/>
    </source>
</evidence>
<accession>A0AA36FWC3</accession>
<sequence length="741" mass="82836">MNVLLGADQPFGHAGLSPSPPPTGRMDRPATTLLLRNPAVQSLFIYNSNQLSECPPRRSSTDRAQHWRQILSGLHQGVRRDVVIAMDMNDLHTDAELQQVKTTAKALLDVALAGDRYSIVANSNHGLETHCSSSITHLQEIVKNLRKVVASSRKSEIDTLKLNELDLWTSPDGTLPFKVPHAKHGVFTMPTPSGKRRYLWKTLKRGLIFAVGYIEGKLPAHVHVQELQERQTEKLEHLVYNRFDLQRELHHHCGFHGALSVKGKASLFLPSSAFEPLTRRLDPTEQLVNNYWVYINDRIGVIRSSAIKSGVREEAGMMGAIAKLWIEAEYDPVVIRRFVASRRGLLVSYPAVVLDESHDPRTQLWFQKALENPKRLATTGPIADPLLGDTVVLSTVLSYGQQDMFVVGVEVTLNFLEHVMQRTVSACSEGRRCLLLTSIGNVVALPTELLHTLSVDAVERYHLAHVDPTLTSHLLTAPHIFRKEECRSTSGHTHHRFRFNTSYSRVDTKMCSSLPPLSRPQVQSEVVLVPHTDVFLALINTSCVRRKEAGHFCPCSVSDRRCLFCARFDENECECPCQCGPNRASACDAGPKDVHKTTTLCTPDAVPYPPNYAKAPHYLEECQPISCPQFHSPSSCNLRPGCTCKRPRRVTRRTEHAIYPGIVDRSIEIGPTASANAESVTATRAAPVLRTLRNPRAKRGFLLRSRGPEPRKADSRFLRKIWSGRMRVVMRALVQTCPESG</sequence>
<dbReference type="EMBL" id="CATQJA010002000">
    <property type="protein sequence ID" value="CAJ0569304.1"/>
    <property type="molecule type" value="Genomic_DNA"/>
</dbReference>
<organism evidence="2 3">
    <name type="scientific">Mesorhabditis spiculigera</name>
    <dbReference type="NCBI Taxonomy" id="96644"/>
    <lineage>
        <taxon>Eukaryota</taxon>
        <taxon>Metazoa</taxon>
        <taxon>Ecdysozoa</taxon>
        <taxon>Nematoda</taxon>
        <taxon>Chromadorea</taxon>
        <taxon>Rhabditida</taxon>
        <taxon>Rhabditina</taxon>
        <taxon>Rhabditomorpha</taxon>
        <taxon>Rhabditoidea</taxon>
        <taxon>Rhabditidae</taxon>
        <taxon>Mesorhabditinae</taxon>
        <taxon>Mesorhabditis</taxon>
    </lineage>
</organism>
<feature type="non-terminal residue" evidence="2">
    <location>
        <position position="1"/>
    </location>
</feature>
<evidence type="ECO:0000313" key="2">
    <source>
        <dbReference type="EMBL" id="CAJ0569304.1"/>
    </source>
</evidence>
<dbReference type="Proteomes" id="UP001177023">
    <property type="component" value="Unassembled WGS sequence"/>
</dbReference>
<name>A0AA36FWC3_9BILA</name>
<dbReference type="GO" id="GO:0005891">
    <property type="term" value="C:voltage-gated calcium channel complex"/>
    <property type="evidence" value="ECO:0007669"/>
    <property type="project" value="TreeGrafter"/>
</dbReference>
<dbReference type="AlphaFoldDB" id="A0AA36FWC3"/>